<organism evidence="4 5">
    <name type="scientific">SAR86 cluster bacterium</name>
    <dbReference type="NCBI Taxonomy" id="2030880"/>
    <lineage>
        <taxon>Bacteria</taxon>
        <taxon>Pseudomonadati</taxon>
        <taxon>Pseudomonadota</taxon>
        <taxon>Gammaproteobacteria</taxon>
        <taxon>SAR86 cluster</taxon>
    </lineage>
</organism>
<dbReference type="PRINTS" id="PR00081">
    <property type="entry name" value="GDHRDH"/>
</dbReference>
<proteinExistence type="inferred from homology"/>
<dbReference type="PANTHER" id="PTHR42901:SF1">
    <property type="entry name" value="ALCOHOL DEHYDROGENASE"/>
    <property type="match status" value="1"/>
</dbReference>
<evidence type="ECO:0000256" key="3">
    <source>
        <dbReference type="SAM" id="MobiDB-lite"/>
    </source>
</evidence>
<accession>A0A2A4XD24</accession>
<protein>
    <submittedName>
        <fullName evidence="4">YciK family oxidoreductase</fullName>
    </submittedName>
</protein>
<dbReference type="InterPro" id="IPR002347">
    <property type="entry name" value="SDR_fam"/>
</dbReference>
<dbReference type="NCBIfam" id="NF006509">
    <property type="entry name" value="PRK08945.1"/>
    <property type="match status" value="1"/>
</dbReference>
<feature type="region of interest" description="Disordered" evidence="3">
    <location>
        <begin position="195"/>
        <end position="218"/>
    </location>
</feature>
<dbReference type="EMBL" id="NVUL01000010">
    <property type="protein sequence ID" value="PCI80396.1"/>
    <property type="molecule type" value="Genomic_DNA"/>
</dbReference>
<dbReference type="PROSITE" id="PS00061">
    <property type="entry name" value="ADH_SHORT"/>
    <property type="match status" value="1"/>
</dbReference>
<keyword evidence="2" id="KW-0560">Oxidoreductase</keyword>
<dbReference type="InterPro" id="IPR020904">
    <property type="entry name" value="Sc_DH/Rdtase_CS"/>
</dbReference>
<dbReference type="Pfam" id="PF00106">
    <property type="entry name" value="adh_short"/>
    <property type="match status" value="1"/>
</dbReference>
<sequence>MTFTYDAEKNFLDNKTILITGASDGIGKTCAKTYAAYGATVILLGRDQQKLETLFDEIEELHPGKVVIHPLDFKTASMADFRVLADSLNEQFECLDGLIHNAALLGTRSPVEFYPEQDWNDLMQVNVNAVFQLTQVLMPALNRSEDARLLFISSSVGRVGRAFWGAYAVSKFALEGLMQTMAEELENTTSIRVNSLNPGGTRTNMRRDAYPAENPETQPTAESLMPVYLYLMSSDAQSIHGQALNVRDFEAV</sequence>
<dbReference type="GO" id="GO:0016491">
    <property type="term" value="F:oxidoreductase activity"/>
    <property type="evidence" value="ECO:0007669"/>
    <property type="project" value="UniProtKB-KW"/>
</dbReference>
<comment type="caution">
    <text evidence="4">The sequence shown here is derived from an EMBL/GenBank/DDBJ whole genome shotgun (WGS) entry which is preliminary data.</text>
</comment>
<dbReference type="Proteomes" id="UP000218767">
    <property type="component" value="Unassembled WGS sequence"/>
</dbReference>
<comment type="similarity">
    <text evidence="1">Belongs to the short-chain dehydrogenases/reductases (SDR) family.</text>
</comment>
<dbReference type="Gene3D" id="3.40.50.720">
    <property type="entry name" value="NAD(P)-binding Rossmann-like Domain"/>
    <property type="match status" value="1"/>
</dbReference>
<dbReference type="AlphaFoldDB" id="A0A2A4XD24"/>
<evidence type="ECO:0000256" key="1">
    <source>
        <dbReference type="ARBA" id="ARBA00006484"/>
    </source>
</evidence>
<dbReference type="PANTHER" id="PTHR42901">
    <property type="entry name" value="ALCOHOL DEHYDROGENASE"/>
    <property type="match status" value="1"/>
</dbReference>
<gene>
    <name evidence="4" type="ORF">COB20_03115</name>
</gene>
<name>A0A2A4XD24_9GAMM</name>
<reference evidence="5" key="1">
    <citation type="submission" date="2017-08" db="EMBL/GenBank/DDBJ databases">
        <title>A dynamic microbial community with high functional redundancy inhabits the cold, oxic subseafloor aquifer.</title>
        <authorList>
            <person name="Tully B.J."/>
            <person name="Wheat C.G."/>
            <person name="Glazer B.T."/>
            <person name="Huber J.A."/>
        </authorList>
    </citation>
    <scope>NUCLEOTIDE SEQUENCE [LARGE SCALE GENOMIC DNA]</scope>
</reference>
<dbReference type="InterPro" id="IPR036291">
    <property type="entry name" value="NAD(P)-bd_dom_sf"/>
</dbReference>
<evidence type="ECO:0000313" key="4">
    <source>
        <dbReference type="EMBL" id="PCI80396.1"/>
    </source>
</evidence>
<dbReference type="SUPFAM" id="SSF51735">
    <property type="entry name" value="NAD(P)-binding Rossmann-fold domains"/>
    <property type="match status" value="1"/>
</dbReference>
<evidence type="ECO:0000313" key="5">
    <source>
        <dbReference type="Proteomes" id="UP000218767"/>
    </source>
</evidence>
<evidence type="ECO:0000256" key="2">
    <source>
        <dbReference type="ARBA" id="ARBA00023002"/>
    </source>
</evidence>